<name>I0IE86_PHYMF</name>
<dbReference type="HOGENOM" id="CLU_417296_0_0_0"/>
<dbReference type="Proteomes" id="UP000007881">
    <property type="component" value="Chromosome"/>
</dbReference>
<evidence type="ECO:0000313" key="3">
    <source>
        <dbReference type="Proteomes" id="UP000007881"/>
    </source>
</evidence>
<evidence type="ECO:0000313" key="2">
    <source>
        <dbReference type="EMBL" id="BAM03574.1"/>
    </source>
</evidence>
<gene>
    <name evidence="2" type="ordered locus">PSMK_14150</name>
</gene>
<accession>I0IE86</accession>
<keyword evidence="3" id="KW-1185">Reference proteome</keyword>
<dbReference type="EMBL" id="AP012338">
    <property type="protein sequence ID" value="BAM03574.1"/>
    <property type="molecule type" value="Genomic_DNA"/>
</dbReference>
<sequence>MLRWFRKYNKFILVIGCAVLMVAFLIPQAIQQFSPKPGDRVVGSIGDEGVTSSELAAASRGLEILQRLGLGGLANYEREQWFLMLRDAEAAGLGASDVEVSQALASRGIDPNTDAAAEAAERLGLRVDDLRSVMRDFLVAERYRMLASGHRFDSTGATLSSSPGLVALQMLNEAQNFLRSEQAQQFGPAFQRQLEQQFANSIGGTGRLSPPFVEAVLHDEAERVSGRLAVLEPEVDDAARAGVSEAQLQRLFAEYSSFLPGRGSPYPFGYRVPDRVSLEALSVPMQAVRDTVEVGTVDVLEAFRRDNPGATPTEAQRLEVESRLLERRADAKLRDAANLLRGELEAARRGIPTAPDGRLELGPGVAYNAPALEELAELVRASTGVEPRLTRRTDRLIPVEDAAALEGLATAGLPELRLPFASLLMELPAFGPEAPADPAAAGDELLPEVSLVPVQVGVAMPLLTDFRDGSLHLVRITAADAAHEPESLEAVREEVASDAARVSAYESLLGRRDALLAQAASDGIDALDARSIVDAPPFPRRTRRTLDGRPAAPTLPEAGRAPALVDAAFEAVAGLPADADVEALPAAERLVAAGIDGRMALGILRIDALERPTRADLRSAVASGVLTGLDRVLIAEEDEDPVSEAALRERLGFTDEG</sequence>
<dbReference type="OrthoDB" id="261343at2"/>
<organism evidence="2 3">
    <name type="scientific">Phycisphaera mikurensis (strain NBRC 102666 / KCTC 22515 / FYK2301M01)</name>
    <dbReference type="NCBI Taxonomy" id="1142394"/>
    <lineage>
        <taxon>Bacteria</taxon>
        <taxon>Pseudomonadati</taxon>
        <taxon>Planctomycetota</taxon>
        <taxon>Phycisphaerae</taxon>
        <taxon>Phycisphaerales</taxon>
        <taxon>Phycisphaeraceae</taxon>
        <taxon>Phycisphaera</taxon>
    </lineage>
</organism>
<dbReference type="AlphaFoldDB" id="I0IE86"/>
<evidence type="ECO:0000256" key="1">
    <source>
        <dbReference type="SAM" id="MobiDB-lite"/>
    </source>
</evidence>
<dbReference type="RefSeq" id="WP_014436793.1">
    <property type="nucleotide sequence ID" value="NC_017080.1"/>
</dbReference>
<protein>
    <submittedName>
        <fullName evidence="2">Uncharacterized protein</fullName>
    </submittedName>
</protein>
<proteinExistence type="predicted"/>
<dbReference type="STRING" id="1142394.PSMK_14150"/>
<reference evidence="2 3" key="1">
    <citation type="submission" date="2012-02" db="EMBL/GenBank/DDBJ databases">
        <title>Complete genome sequence of Phycisphaera mikurensis NBRC 102666.</title>
        <authorList>
            <person name="Ankai A."/>
            <person name="Hosoyama A."/>
            <person name="Terui Y."/>
            <person name="Sekine M."/>
            <person name="Fukai R."/>
            <person name="Kato Y."/>
            <person name="Nakamura S."/>
            <person name="Yamada-Narita S."/>
            <person name="Kawakoshi A."/>
            <person name="Fukunaga Y."/>
            <person name="Yamazaki S."/>
            <person name="Fujita N."/>
        </authorList>
    </citation>
    <scope>NUCLEOTIDE SEQUENCE [LARGE SCALE GENOMIC DNA]</scope>
    <source>
        <strain evidence="3">NBRC 102666 / KCTC 22515 / FYK2301M01</strain>
    </source>
</reference>
<feature type="region of interest" description="Disordered" evidence="1">
    <location>
        <begin position="536"/>
        <end position="557"/>
    </location>
</feature>
<dbReference type="KEGG" id="phm:PSMK_14150"/>